<protein>
    <submittedName>
        <fullName evidence="12">Uncharacterized protein</fullName>
    </submittedName>
</protein>
<dbReference type="GO" id="GO:0007399">
    <property type="term" value="P:nervous system development"/>
    <property type="evidence" value="ECO:0007669"/>
    <property type="project" value="UniProtKB-KW"/>
</dbReference>
<evidence type="ECO:0000256" key="10">
    <source>
        <dbReference type="SAM" id="MobiDB-lite"/>
    </source>
</evidence>
<evidence type="ECO:0000256" key="3">
    <source>
        <dbReference type="ARBA" id="ARBA00022723"/>
    </source>
</evidence>
<feature type="compositionally biased region" description="Polar residues" evidence="10">
    <location>
        <begin position="194"/>
        <end position="205"/>
    </location>
</feature>
<sequence>MAATSDFLLVALAKLDRASTVAVGDTSSPLQHDSLLPRSPEETASSPRSASIHSSSPCGESLSDVPVSLVVSTNVGDHLDVQDSLRNEQAVKRRRKPDARNIVRVVEQVTDEPDEECDSGGICEQSLHASPSTSVAPSIVHPLPFSAEALASSANLSSLGFSCPERCNTGSGQPTPQSPISTESPPRTPHSKSPAPSQTSTNSGEFLTPTKLPITVPFSSASKNRNEGGKLACPTPGCDGSGHQTGLYTHHRSLSGCPRRPDKSTIQMLALQQDTVLRCTTPGCTGKGHVNSNRTSHRSLSGCPIAYQQKLARKGIRHAVQLASASASSSPDVNRVLSAPDETPLDLTLKTTEQPADKKNGDAAEGPPAKRPRNGAETTFKTVAASPNTTTGLFICFMEFSIHAFIQNTSHLMARKSKLVSTKEVGALDQLASPFEVNVFKDTLKSFNSEFIHY</sequence>
<accession>A0A915AD81</accession>
<dbReference type="GO" id="GO:0005634">
    <property type="term" value="C:nucleus"/>
    <property type="evidence" value="ECO:0007669"/>
    <property type="project" value="UniProtKB-SubCell"/>
</dbReference>
<evidence type="ECO:0000313" key="12">
    <source>
        <dbReference type="WBParaSite" id="PgR005X_g153_t02"/>
    </source>
</evidence>
<dbReference type="PANTHER" id="PTHR10816:SF15">
    <property type="entry name" value="MYELIN TRANSCRIPTION FACTOR 1-LIKE PROTEIN"/>
    <property type="match status" value="1"/>
</dbReference>
<comment type="similarity">
    <text evidence="2">Belongs to the MYT1 family.</text>
</comment>
<dbReference type="InterPro" id="IPR036060">
    <property type="entry name" value="Znf_C2H2C_sf"/>
</dbReference>
<dbReference type="AlphaFoldDB" id="A0A915AD81"/>
<dbReference type="GO" id="GO:0008270">
    <property type="term" value="F:zinc ion binding"/>
    <property type="evidence" value="ECO:0007669"/>
    <property type="project" value="UniProtKB-KW"/>
</dbReference>
<reference evidence="12" key="1">
    <citation type="submission" date="2022-11" db="UniProtKB">
        <authorList>
            <consortium name="WormBaseParasite"/>
        </authorList>
    </citation>
    <scope>IDENTIFICATION</scope>
</reference>
<feature type="compositionally biased region" description="Polar residues" evidence="10">
    <location>
        <begin position="168"/>
        <end position="185"/>
    </location>
</feature>
<dbReference type="PROSITE" id="PS51802">
    <property type="entry name" value="ZF_CCHHC"/>
    <property type="match status" value="2"/>
</dbReference>
<dbReference type="Proteomes" id="UP000887569">
    <property type="component" value="Unplaced"/>
</dbReference>
<evidence type="ECO:0000256" key="7">
    <source>
        <dbReference type="ARBA" id="ARBA00023015"/>
    </source>
</evidence>
<evidence type="ECO:0000256" key="5">
    <source>
        <dbReference type="ARBA" id="ARBA00022771"/>
    </source>
</evidence>
<evidence type="ECO:0000313" key="11">
    <source>
        <dbReference type="Proteomes" id="UP000887569"/>
    </source>
</evidence>
<evidence type="ECO:0000256" key="2">
    <source>
        <dbReference type="ARBA" id="ARBA00010194"/>
    </source>
</evidence>
<evidence type="ECO:0000256" key="1">
    <source>
        <dbReference type="ARBA" id="ARBA00004123"/>
    </source>
</evidence>
<evidence type="ECO:0000256" key="8">
    <source>
        <dbReference type="ARBA" id="ARBA00023163"/>
    </source>
</evidence>
<dbReference type="GO" id="GO:0006355">
    <property type="term" value="P:regulation of DNA-templated transcription"/>
    <property type="evidence" value="ECO:0007669"/>
    <property type="project" value="InterPro"/>
</dbReference>
<dbReference type="Gene3D" id="4.10.320.30">
    <property type="match status" value="2"/>
</dbReference>
<keyword evidence="3" id="KW-0479">Metal-binding</keyword>
<evidence type="ECO:0000256" key="6">
    <source>
        <dbReference type="ARBA" id="ARBA00022833"/>
    </source>
</evidence>
<keyword evidence="9" id="KW-0539">Nucleus</keyword>
<keyword evidence="8" id="KW-0804">Transcription</keyword>
<dbReference type="PANTHER" id="PTHR10816">
    <property type="entry name" value="MYELIN TRANSCRIPTION FACTOR 1-RELATED"/>
    <property type="match status" value="1"/>
</dbReference>
<dbReference type="SUPFAM" id="SSF103637">
    <property type="entry name" value="CCHHC domain"/>
    <property type="match status" value="2"/>
</dbReference>
<keyword evidence="6" id="KW-0862">Zinc</keyword>
<proteinExistence type="inferred from homology"/>
<feature type="region of interest" description="Disordered" evidence="10">
    <location>
        <begin position="18"/>
        <end position="63"/>
    </location>
</feature>
<evidence type="ECO:0000256" key="9">
    <source>
        <dbReference type="ARBA" id="ARBA00023242"/>
    </source>
</evidence>
<keyword evidence="4" id="KW-0677">Repeat</keyword>
<evidence type="ECO:0000256" key="4">
    <source>
        <dbReference type="ARBA" id="ARBA00022737"/>
    </source>
</evidence>
<dbReference type="InterPro" id="IPR002515">
    <property type="entry name" value="Znf_C2H2C"/>
</dbReference>
<name>A0A915AD81_PARUN</name>
<dbReference type="Pfam" id="PF01530">
    <property type="entry name" value="zf-C2HC"/>
    <property type="match status" value="2"/>
</dbReference>
<dbReference type="WBParaSite" id="PgR005X_g153_t02">
    <property type="protein sequence ID" value="PgR005X_g153_t02"/>
    <property type="gene ID" value="PgR005X_g153"/>
</dbReference>
<feature type="region of interest" description="Disordered" evidence="10">
    <location>
        <begin position="167"/>
        <end position="228"/>
    </location>
</feature>
<dbReference type="FunFam" id="4.10.320.30:FF:000001">
    <property type="entry name" value="Myelin transcription factor 1-like, a"/>
    <property type="match status" value="2"/>
</dbReference>
<feature type="compositionally biased region" description="Low complexity" evidence="10">
    <location>
        <begin position="45"/>
        <end position="63"/>
    </location>
</feature>
<keyword evidence="5" id="KW-0863">Zinc-finger</keyword>
<organism evidence="11 12">
    <name type="scientific">Parascaris univalens</name>
    <name type="common">Nematode worm</name>
    <dbReference type="NCBI Taxonomy" id="6257"/>
    <lineage>
        <taxon>Eukaryota</taxon>
        <taxon>Metazoa</taxon>
        <taxon>Ecdysozoa</taxon>
        <taxon>Nematoda</taxon>
        <taxon>Chromadorea</taxon>
        <taxon>Rhabditida</taxon>
        <taxon>Spirurina</taxon>
        <taxon>Ascaridomorpha</taxon>
        <taxon>Ascaridoidea</taxon>
        <taxon>Ascarididae</taxon>
        <taxon>Parascaris</taxon>
    </lineage>
</organism>
<keyword evidence="11" id="KW-1185">Reference proteome</keyword>
<keyword evidence="7" id="KW-0805">Transcription regulation</keyword>
<feature type="region of interest" description="Disordered" evidence="10">
    <location>
        <begin position="323"/>
        <end position="382"/>
    </location>
</feature>
<comment type="subcellular location">
    <subcellularLocation>
        <location evidence="1">Nucleus</location>
    </subcellularLocation>
</comment>